<evidence type="ECO:0000313" key="6">
    <source>
        <dbReference type="Proteomes" id="UP001609175"/>
    </source>
</evidence>
<dbReference type="EMBL" id="JBIMSP010000006">
    <property type="protein sequence ID" value="MFH5241367.1"/>
    <property type="molecule type" value="Genomic_DNA"/>
</dbReference>
<dbReference type="InterPro" id="IPR038763">
    <property type="entry name" value="DHH_sf"/>
</dbReference>
<evidence type="ECO:0000259" key="2">
    <source>
        <dbReference type="Pfam" id="PF02272"/>
    </source>
</evidence>
<gene>
    <name evidence="5" type="ORF">ACHIPV_05635</name>
    <name evidence="3" type="ORF">ACHIPZ_01095</name>
    <name evidence="4" type="ORF">ACHIRB_14300</name>
</gene>
<dbReference type="EC" id="3.1.3.7" evidence="4"/>
<dbReference type="Gene3D" id="3.90.1640.10">
    <property type="entry name" value="inorganic pyrophosphatase (n-terminal core)"/>
    <property type="match status" value="1"/>
</dbReference>
<feature type="domain" description="DDH" evidence="1">
    <location>
        <begin position="30"/>
        <end position="171"/>
    </location>
</feature>
<dbReference type="EMBL" id="JBIMSO010000002">
    <property type="protein sequence ID" value="MFH5206832.1"/>
    <property type="molecule type" value="Genomic_DNA"/>
</dbReference>
<dbReference type="Proteomes" id="UP001609176">
    <property type="component" value="Unassembled WGS sequence"/>
</dbReference>
<keyword evidence="4" id="KW-0378">Hydrolase</keyword>
<dbReference type="GO" id="GO:0008441">
    <property type="term" value="F:3'(2'),5'-bisphosphate nucleotidase activity"/>
    <property type="evidence" value="ECO:0007669"/>
    <property type="project" value="UniProtKB-EC"/>
</dbReference>
<dbReference type="RefSeq" id="WP_395112211.1">
    <property type="nucleotide sequence ID" value="NZ_JBIMSN010000060.1"/>
</dbReference>
<evidence type="ECO:0000259" key="1">
    <source>
        <dbReference type="Pfam" id="PF01368"/>
    </source>
</evidence>
<reference evidence="6 7" key="1">
    <citation type="submission" date="2024-10" db="EMBL/GenBank/DDBJ databases">
        <authorList>
            <person name="Riesco R."/>
        </authorList>
    </citation>
    <scope>NUCLEOTIDE SEQUENCE [LARGE SCALE GENOMIC DNA]</scope>
    <source>
        <strain evidence="5 7">NCIMB 15448</strain>
        <strain evidence="3 6">NCIMB 15449</strain>
        <strain evidence="4 8">NCIMB 15450</strain>
    </source>
</reference>
<evidence type="ECO:0000313" key="7">
    <source>
        <dbReference type="Proteomes" id="UP001609176"/>
    </source>
</evidence>
<proteinExistence type="predicted"/>
<organism evidence="4 8">
    <name type="scientific">Antrihabitans spumae</name>
    <dbReference type="NCBI Taxonomy" id="3373370"/>
    <lineage>
        <taxon>Bacteria</taxon>
        <taxon>Bacillati</taxon>
        <taxon>Actinomycetota</taxon>
        <taxon>Actinomycetes</taxon>
        <taxon>Mycobacteriales</taxon>
        <taxon>Nocardiaceae</taxon>
        <taxon>Antrihabitans</taxon>
    </lineage>
</organism>
<dbReference type="Gene3D" id="3.10.310.30">
    <property type="match status" value="1"/>
</dbReference>
<feature type="domain" description="DHHA1" evidence="2">
    <location>
        <begin position="249"/>
        <end position="332"/>
    </location>
</feature>
<dbReference type="PANTHER" id="PTHR47618">
    <property type="entry name" value="BIFUNCTIONAL OLIGORIBONUCLEASE AND PAP PHOSPHATASE NRNA"/>
    <property type="match status" value="1"/>
</dbReference>
<protein>
    <submittedName>
        <fullName evidence="4">Bifunctional oligoribonuclease/PAP phosphatase NrnA</fullName>
        <ecNumber evidence="4">3.1.3.7</ecNumber>
    </submittedName>
</protein>
<evidence type="ECO:0000313" key="4">
    <source>
        <dbReference type="EMBL" id="MFH5229731.1"/>
    </source>
</evidence>
<dbReference type="Proteomes" id="UP001609175">
    <property type="component" value="Unassembled WGS sequence"/>
</dbReference>
<dbReference type="InterPro" id="IPR051319">
    <property type="entry name" value="Oligoribo/pAp-PDE_c-di-AMP_PDE"/>
</dbReference>
<dbReference type="EMBL" id="JBIMSN010000060">
    <property type="protein sequence ID" value="MFH5229731.1"/>
    <property type="molecule type" value="Genomic_DNA"/>
</dbReference>
<evidence type="ECO:0000313" key="8">
    <source>
        <dbReference type="Proteomes" id="UP001609219"/>
    </source>
</evidence>
<evidence type="ECO:0000313" key="3">
    <source>
        <dbReference type="EMBL" id="MFH5206832.1"/>
    </source>
</evidence>
<dbReference type="InterPro" id="IPR001667">
    <property type="entry name" value="DDH_dom"/>
</dbReference>
<dbReference type="PANTHER" id="PTHR47618:SF1">
    <property type="entry name" value="BIFUNCTIONAL OLIGORIBONUCLEASE AND PAP PHOSPHATASE NRNA"/>
    <property type="match status" value="1"/>
</dbReference>
<keyword evidence="8" id="KW-1185">Reference proteome</keyword>
<dbReference type="InterPro" id="IPR003156">
    <property type="entry name" value="DHHA1_dom"/>
</dbReference>
<name>A0ABW7K3W3_9NOCA</name>
<dbReference type="SUPFAM" id="SSF64182">
    <property type="entry name" value="DHH phosphoesterases"/>
    <property type="match status" value="1"/>
</dbReference>
<dbReference type="Pfam" id="PF01368">
    <property type="entry name" value="DHH"/>
    <property type="match status" value="1"/>
</dbReference>
<evidence type="ECO:0000313" key="5">
    <source>
        <dbReference type="EMBL" id="MFH5241367.1"/>
    </source>
</evidence>
<accession>A0ABW7K3W3</accession>
<dbReference type="Proteomes" id="UP001609219">
    <property type="component" value="Unassembled WGS sequence"/>
</dbReference>
<comment type="caution">
    <text evidence="4">The sequence shown here is derived from an EMBL/GenBank/DDBJ whole genome shotgun (WGS) entry which is preliminary data.</text>
</comment>
<sequence length="337" mass="35418">MPTESGQEVSELSDADLAPAIDALTSASSVTVLCHLQPDADTIGSGLALAIALDRRNVPVQVSFAEPAILPDSLQTLPGGDFLVAPDEVADEVDLLVTVDCGSVGRLGRLRDRLDGARRTVVVDHHRSNTCFGEINVVDAAAESTASVIARLLDLMGAEIDKDVAHCLYAGLVTDTGSFRWVRPGTHALAERLLETGIDGGRIARALLDTHPFGWLPMLSRVLGSAELVQECAQGRGLVYAVVERSDVGDLRSEEVESVIDIVRTTSDAEVAAVFKEMPDGDATDGPLWSVSLRSKDSVDVSAVAAQLGGGGHRFAAGYTTRGPIAELVSALTDALE</sequence>
<dbReference type="Pfam" id="PF02272">
    <property type="entry name" value="DHHA1"/>
    <property type="match status" value="1"/>
</dbReference>